<name>A0A0F6W6T8_9BACT</name>
<sequence>MRGARGVGGGTRELGTHYAAGWSDTNYFLGTAGLGRGQLGTLRLVGYLLSITAGTRMLAVRSDAGGGSRGWSIGTGLNGPTGSLNMAIAGLGSLRTPPFTFSAGDIGKVFVAHFTVTVGAGFARTYIAGEQIGSGTATSGAMVSAGGSDVLRIGRFYSNGFANPNIGVIALSASPTELTAEQVAADAAAIMSRSSRLEFPSMPGQDMHFEAKDLVGSADWHDRDGDNCTLTRQGSITLVEVT</sequence>
<evidence type="ECO:0000313" key="2">
    <source>
        <dbReference type="Proteomes" id="UP000034883"/>
    </source>
</evidence>
<dbReference type="AlphaFoldDB" id="A0A0F6W6T8"/>
<keyword evidence="2" id="KW-1185">Reference proteome</keyword>
<reference evidence="1 2" key="1">
    <citation type="submission" date="2015-03" db="EMBL/GenBank/DDBJ databases">
        <title>Genome assembly of Sandaracinus amylolyticus DSM 53668.</title>
        <authorList>
            <person name="Sharma G."/>
            <person name="Subramanian S."/>
        </authorList>
    </citation>
    <scope>NUCLEOTIDE SEQUENCE [LARGE SCALE GENOMIC DNA]</scope>
    <source>
        <strain evidence="1 2">DSM 53668</strain>
    </source>
</reference>
<gene>
    <name evidence="1" type="ORF">DB32_006047</name>
</gene>
<protein>
    <submittedName>
        <fullName evidence="1">Uncharacterized protein</fullName>
    </submittedName>
</protein>
<dbReference type="STRING" id="927083.DB32_006047"/>
<dbReference type="EMBL" id="CP011125">
    <property type="protein sequence ID" value="AKF08898.1"/>
    <property type="molecule type" value="Genomic_DNA"/>
</dbReference>
<dbReference type="Proteomes" id="UP000034883">
    <property type="component" value="Chromosome"/>
</dbReference>
<evidence type="ECO:0000313" key="1">
    <source>
        <dbReference type="EMBL" id="AKF08898.1"/>
    </source>
</evidence>
<dbReference type="RefSeq" id="WP_053235995.1">
    <property type="nucleotide sequence ID" value="NZ_CP011125.1"/>
</dbReference>
<proteinExistence type="predicted"/>
<organism evidence="1 2">
    <name type="scientific">Sandaracinus amylolyticus</name>
    <dbReference type="NCBI Taxonomy" id="927083"/>
    <lineage>
        <taxon>Bacteria</taxon>
        <taxon>Pseudomonadati</taxon>
        <taxon>Myxococcota</taxon>
        <taxon>Polyangia</taxon>
        <taxon>Polyangiales</taxon>
        <taxon>Sandaracinaceae</taxon>
        <taxon>Sandaracinus</taxon>
    </lineage>
</organism>
<dbReference type="KEGG" id="samy:DB32_006047"/>
<accession>A0A0F6W6T8</accession>